<dbReference type="InterPro" id="IPR038186">
    <property type="entry name" value="CHAD_dom_sf"/>
</dbReference>
<dbReference type="OrthoDB" id="9777271at2"/>
<keyword evidence="3" id="KW-1185">Reference proteome</keyword>
<sequence>MRGVGEWVAHLRAHIPLALSGEDPEGVHQVRVAGRRLRVYLDLLGWRLLQDDLRRLVRGAGRVRDLEVALTGPSALPPGFRAHLAEELRLARANLPGLLASPWTEALLRALAVLPPLDAGVAEKSLERLVARAEARLAGLGREPSLEALHAYRRALRRVRYAKEFLGLPAKREKALQEVLGGLQDLDVLLGLLVAYLAQAQDPEAAALRERLEAKRQKGLAEVWGHLGLASDHA</sequence>
<evidence type="ECO:0000259" key="1">
    <source>
        <dbReference type="PROSITE" id="PS51708"/>
    </source>
</evidence>
<gene>
    <name evidence="2" type="ORF">ETP66_09675</name>
</gene>
<dbReference type="Pfam" id="PF05235">
    <property type="entry name" value="CHAD"/>
    <property type="match status" value="1"/>
</dbReference>
<comment type="caution">
    <text evidence="2">The sequence shown here is derived from an EMBL/GenBank/DDBJ whole genome shotgun (WGS) entry which is preliminary data.</text>
</comment>
<dbReference type="AlphaFoldDB" id="A0A4Q9B1A2"/>
<dbReference type="SMART" id="SM00880">
    <property type="entry name" value="CHAD"/>
    <property type="match status" value="1"/>
</dbReference>
<dbReference type="PROSITE" id="PS51708">
    <property type="entry name" value="CHAD"/>
    <property type="match status" value="1"/>
</dbReference>
<dbReference type="Gene3D" id="1.40.20.10">
    <property type="entry name" value="CHAD domain"/>
    <property type="match status" value="1"/>
</dbReference>
<reference evidence="2 3" key="1">
    <citation type="submission" date="2019-02" db="EMBL/GenBank/DDBJ databases">
        <title>Thermus sp. a novel from hot spring.</title>
        <authorList>
            <person name="Zhao Z."/>
        </authorList>
    </citation>
    <scope>NUCLEOTIDE SEQUENCE [LARGE SCALE GENOMIC DNA]</scope>
    <source>
        <strain evidence="2 3">CFH 72773T</strain>
    </source>
</reference>
<dbReference type="EMBL" id="SIJL01000014">
    <property type="protein sequence ID" value="TBH17278.1"/>
    <property type="molecule type" value="Genomic_DNA"/>
</dbReference>
<evidence type="ECO:0000313" key="3">
    <source>
        <dbReference type="Proteomes" id="UP000292858"/>
    </source>
</evidence>
<evidence type="ECO:0000313" key="2">
    <source>
        <dbReference type="EMBL" id="TBH17278.1"/>
    </source>
</evidence>
<accession>A0A4Q9B1A2</accession>
<dbReference type="PANTHER" id="PTHR39339:SF1">
    <property type="entry name" value="CHAD DOMAIN-CONTAINING PROTEIN"/>
    <property type="match status" value="1"/>
</dbReference>
<dbReference type="Proteomes" id="UP000292858">
    <property type="component" value="Unassembled WGS sequence"/>
</dbReference>
<protein>
    <submittedName>
        <fullName evidence="2">CHAD domain-containing protein</fullName>
    </submittedName>
</protein>
<feature type="domain" description="CHAD" evidence="1">
    <location>
        <begin position="1"/>
        <end position="229"/>
    </location>
</feature>
<name>A0A4Q9B1A2_9DEIN</name>
<dbReference type="InterPro" id="IPR007899">
    <property type="entry name" value="CHAD_dom"/>
</dbReference>
<dbReference type="RefSeq" id="WP_130842432.1">
    <property type="nucleotide sequence ID" value="NZ_SIJL01000014.1"/>
</dbReference>
<dbReference type="PANTHER" id="PTHR39339">
    <property type="entry name" value="SLR1444 PROTEIN"/>
    <property type="match status" value="1"/>
</dbReference>
<proteinExistence type="predicted"/>
<organism evidence="2 3">
    <name type="scientific">Thermus thermamylovorans</name>
    <dbReference type="NCBI Taxonomy" id="2509362"/>
    <lineage>
        <taxon>Bacteria</taxon>
        <taxon>Thermotogati</taxon>
        <taxon>Deinococcota</taxon>
        <taxon>Deinococci</taxon>
        <taxon>Thermales</taxon>
        <taxon>Thermaceae</taxon>
        <taxon>Thermus</taxon>
    </lineage>
</organism>